<evidence type="ECO:0000313" key="1">
    <source>
        <dbReference type="EMBL" id="TGZ76293.1"/>
    </source>
</evidence>
<dbReference type="AlphaFoldDB" id="A0A4S2MHQ8"/>
<proteinExistence type="predicted"/>
<accession>A0A4S2MHQ8</accession>
<sequence length="261" mass="29592">MMDPWRNSIETYRSPISPRTTYRFNVDFYDEMVFEDRSYLRLFTTSESDISVRFLSRDTDASNLKDIIVDTVDGRCCLRPTEYFTSVLAITPWAANQLFKRLKVCPSFFDSLRATASRDDSTTIDSLHGKGPYRVKCDGSIEEVSKFEKNFAEQHCKKASRGSHCSVASINKQKVGATHSSSPPSNPDTIFYVPATSSNPAFTFDWLLLQRPPCAVSKARYSLQRPLLQHPALQSSTRFSLSSMSYPQYSLSSAIFSNSRF</sequence>
<protein>
    <submittedName>
        <fullName evidence="1">Uncharacterized protein</fullName>
    </submittedName>
</protein>
<evidence type="ECO:0000313" key="2">
    <source>
        <dbReference type="Proteomes" id="UP000298138"/>
    </source>
</evidence>
<name>A0A4S2MHQ8_9PEZI</name>
<organism evidence="1 2">
    <name type="scientific">Ascodesmis nigricans</name>
    <dbReference type="NCBI Taxonomy" id="341454"/>
    <lineage>
        <taxon>Eukaryota</taxon>
        <taxon>Fungi</taxon>
        <taxon>Dikarya</taxon>
        <taxon>Ascomycota</taxon>
        <taxon>Pezizomycotina</taxon>
        <taxon>Pezizomycetes</taxon>
        <taxon>Pezizales</taxon>
        <taxon>Ascodesmidaceae</taxon>
        <taxon>Ascodesmis</taxon>
    </lineage>
</organism>
<dbReference type="InParanoid" id="A0A4S2MHQ8"/>
<keyword evidence="2" id="KW-1185">Reference proteome</keyword>
<dbReference type="Proteomes" id="UP000298138">
    <property type="component" value="Unassembled WGS sequence"/>
</dbReference>
<gene>
    <name evidence="1" type="ORF">EX30DRAFT_367491</name>
</gene>
<reference evidence="1 2" key="1">
    <citation type="submission" date="2019-04" db="EMBL/GenBank/DDBJ databases">
        <title>Comparative genomics and transcriptomics to analyze fruiting body development in filamentous ascomycetes.</title>
        <authorList>
            <consortium name="DOE Joint Genome Institute"/>
            <person name="Lutkenhaus R."/>
            <person name="Traeger S."/>
            <person name="Breuer J."/>
            <person name="Kuo A."/>
            <person name="Lipzen A."/>
            <person name="Pangilinan J."/>
            <person name="Dilworth D."/>
            <person name="Sandor L."/>
            <person name="Poggeler S."/>
            <person name="Barry K."/>
            <person name="Grigoriev I.V."/>
            <person name="Nowrousian M."/>
        </authorList>
    </citation>
    <scope>NUCLEOTIDE SEQUENCE [LARGE SCALE GENOMIC DNA]</scope>
    <source>
        <strain evidence="1 2">CBS 389.68</strain>
    </source>
</reference>
<dbReference type="EMBL" id="ML220186">
    <property type="protein sequence ID" value="TGZ76293.1"/>
    <property type="molecule type" value="Genomic_DNA"/>
</dbReference>